<organism evidence="4 5">
    <name type="scientific">Alkaliphilus metalliredigens (strain QYMF)</name>
    <dbReference type="NCBI Taxonomy" id="293826"/>
    <lineage>
        <taxon>Bacteria</taxon>
        <taxon>Bacillati</taxon>
        <taxon>Bacillota</taxon>
        <taxon>Clostridia</taxon>
        <taxon>Peptostreptococcales</taxon>
        <taxon>Natronincolaceae</taxon>
        <taxon>Alkaliphilus</taxon>
    </lineage>
</organism>
<evidence type="ECO:0000256" key="2">
    <source>
        <dbReference type="SAM" id="SignalP"/>
    </source>
</evidence>
<dbReference type="STRING" id="293826.Amet_0298"/>
<dbReference type="Proteomes" id="UP000001572">
    <property type="component" value="Chromosome"/>
</dbReference>
<evidence type="ECO:0000259" key="3">
    <source>
        <dbReference type="PROSITE" id="PS51272"/>
    </source>
</evidence>
<evidence type="ECO:0000313" key="4">
    <source>
        <dbReference type="EMBL" id="ABR46530.1"/>
    </source>
</evidence>
<evidence type="ECO:0000313" key="5">
    <source>
        <dbReference type="Proteomes" id="UP000001572"/>
    </source>
</evidence>
<proteinExistence type="predicted"/>
<feature type="domain" description="SLH" evidence="3">
    <location>
        <begin position="150"/>
        <end position="211"/>
    </location>
</feature>
<gene>
    <name evidence="4" type="ordered locus">Amet_0298</name>
</gene>
<dbReference type="RefSeq" id="WP_011971439.1">
    <property type="nucleotide sequence ID" value="NC_009633.1"/>
</dbReference>
<keyword evidence="5" id="KW-1185">Reference proteome</keyword>
<dbReference type="HOGENOM" id="CLU_965504_0_0_9"/>
<feature type="chain" id="PRO_5002702263" evidence="2">
    <location>
        <begin position="30"/>
        <end position="303"/>
    </location>
</feature>
<sequence length="303" mass="32699">MKSNNVKRKAIGAVVAGSLVVSSLSGVFAQNLTDIDGHWAKERIQDWVAAELLSGYPDGSFKPDQSISRAEFMSLVNKSFDYTVEKEGSFSDVSKDEWFASVVAVANGAGYISGYDDETMKPNQPISRQEVATIITKIMKLEENVEQAAEFTDHEGIAQWSKGFIGAVSAARYMNGYPDGSFQAKKEMTRAEAVAALDKVISELSDGEGEVTDQEAVEAAAELMTDEVTYNAEANALTINFSEAPDAGVEFATRVGNGIGEFQTTTGQTVTLKVYGDTKVGDIDIFIRKGEATSVVESVYSRD</sequence>
<dbReference type="PANTHER" id="PTHR43308:SF5">
    <property type="entry name" value="S-LAYER PROTEIN _ PEPTIDOGLYCAN ENDO-BETA-N-ACETYLGLUCOSAMINIDASE"/>
    <property type="match status" value="1"/>
</dbReference>
<dbReference type="PROSITE" id="PS51272">
    <property type="entry name" value="SLH"/>
    <property type="match status" value="3"/>
</dbReference>
<dbReference type="InterPro" id="IPR051465">
    <property type="entry name" value="Cell_Envelope_Struct_Comp"/>
</dbReference>
<dbReference type="PANTHER" id="PTHR43308">
    <property type="entry name" value="OUTER MEMBRANE PROTEIN ALPHA-RELATED"/>
    <property type="match status" value="1"/>
</dbReference>
<reference evidence="5" key="1">
    <citation type="journal article" date="2016" name="Genome Announc.">
        <title>Complete genome sequence of Alkaliphilus metalliredigens strain QYMF, an alkaliphilic and metal-reducing bacterium isolated from borax-contaminated leachate ponds.</title>
        <authorList>
            <person name="Hwang C."/>
            <person name="Copeland A."/>
            <person name="Lucas S."/>
            <person name="Lapidus A."/>
            <person name="Barry K."/>
            <person name="Detter J.C."/>
            <person name="Glavina Del Rio T."/>
            <person name="Hammon N."/>
            <person name="Israni S."/>
            <person name="Dalin E."/>
            <person name="Tice H."/>
            <person name="Pitluck S."/>
            <person name="Chertkov O."/>
            <person name="Brettin T."/>
            <person name="Bruce D."/>
            <person name="Han C."/>
            <person name="Schmutz J."/>
            <person name="Larimer F."/>
            <person name="Land M.L."/>
            <person name="Hauser L."/>
            <person name="Kyrpides N."/>
            <person name="Mikhailova N."/>
            <person name="Ye Q."/>
            <person name="Zhou J."/>
            <person name="Richardson P."/>
            <person name="Fields M.W."/>
        </authorList>
    </citation>
    <scope>NUCLEOTIDE SEQUENCE [LARGE SCALE GENOMIC DNA]</scope>
    <source>
        <strain evidence="5">QYMF</strain>
    </source>
</reference>
<dbReference type="eggNOG" id="COG5492">
    <property type="taxonomic scope" value="Bacteria"/>
</dbReference>
<feature type="signal peptide" evidence="2">
    <location>
        <begin position="1"/>
        <end position="29"/>
    </location>
</feature>
<feature type="domain" description="SLH" evidence="3">
    <location>
        <begin position="27"/>
        <end position="90"/>
    </location>
</feature>
<dbReference type="Pfam" id="PF00395">
    <property type="entry name" value="SLH"/>
    <property type="match status" value="3"/>
</dbReference>
<dbReference type="KEGG" id="amt:Amet_0298"/>
<dbReference type="EMBL" id="CP000724">
    <property type="protein sequence ID" value="ABR46530.1"/>
    <property type="molecule type" value="Genomic_DNA"/>
</dbReference>
<keyword evidence="2" id="KW-0732">Signal</keyword>
<dbReference type="InterPro" id="IPR001119">
    <property type="entry name" value="SLH_dom"/>
</dbReference>
<protein>
    <submittedName>
        <fullName evidence="4">S-layer domain protein</fullName>
    </submittedName>
</protein>
<name>A6TK12_ALKMQ</name>
<accession>A6TK12</accession>
<evidence type="ECO:0000256" key="1">
    <source>
        <dbReference type="ARBA" id="ARBA00022737"/>
    </source>
</evidence>
<feature type="domain" description="SLH" evidence="3">
    <location>
        <begin position="91"/>
        <end position="149"/>
    </location>
</feature>
<dbReference type="AlphaFoldDB" id="A6TK12"/>
<keyword evidence="1" id="KW-0677">Repeat</keyword>